<keyword evidence="3" id="KW-1185">Reference proteome</keyword>
<feature type="compositionally biased region" description="Polar residues" evidence="1">
    <location>
        <begin position="227"/>
        <end position="239"/>
    </location>
</feature>
<evidence type="ECO:0000313" key="2">
    <source>
        <dbReference type="EMBL" id="CAE7397362.1"/>
    </source>
</evidence>
<name>A0A812QPF5_9DINO</name>
<feature type="region of interest" description="Disordered" evidence="1">
    <location>
        <begin position="227"/>
        <end position="264"/>
    </location>
</feature>
<accession>A0A812QPF5</accession>
<evidence type="ECO:0000256" key="1">
    <source>
        <dbReference type="SAM" id="MobiDB-lite"/>
    </source>
</evidence>
<organism evidence="2 3">
    <name type="scientific">Symbiodinium natans</name>
    <dbReference type="NCBI Taxonomy" id="878477"/>
    <lineage>
        <taxon>Eukaryota</taxon>
        <taxon>Sar</taxon>
        <taxon>Alveolata</taxon>
        <taxon>Dinophyceae</taxon>
        <taxon>Suessiales</taxon>
        <taxon>Symbiodiniaceae</taxon>
        <taxon>Symbiodinium</taxon>
    </lineage>
</organism>
<sequence>MARDWATARAHAAPYAAFHALHGFVTVSGSGADEALVPYLPRGYDLLDTMPDWTSYRLRLSSMPVFTHKDITRSSSARLLLHENLMYTVEHITSGPGSKTVFSASVVEFALRAAFVLFVEDSRKVRKDRQTPQDVPRHALERANSARDPILMRDVNDASDRSDEEAPGAAKEPHSKAASIDMAKELHRHTGMLSSWPEYVAFQRLAAQIKAEGRSVTRLDLESFQSDGDNKMQVESQQDAHAAMTGYTTSDSEDEDHDQGSSELRKACRSKVSAMFSDWPFHRGLPLEDLRRGLALVRQVPRQELLVWLDVFEAHRVAELLRADQILRRVAIIKEASVEAKLVVSDRTIGFGTQTRKWVATLQQEETKLHVALKWARFLFWYTCGQFMVFKVAHLKCIREKRQRIVRIKSVREAAVPPAPVPALESIRAFTVHASTLVARGI</sequence>
<dbReference type="EMBL" id="CAJNDS010002258">
    <property type="protein sequence ID" value="CAE7397362.1"/>
    <property type="molecule type" value="Genomic_DNA"/>
</dbReference>
<evidence type="ECO:0000313" key="3">
    <source>
        <dbReference type="Proteomes" id="UP000604046"/>
    </source>
</evidence>
<dbReference type="Proteomes" id="UP000604046">
    <property type="component" value="Unassembled WGS sequence"/>
</dbReference>
<comment type="caution">
    <text evidence="2">The sequence shown here is derived from an EMBL/GenBank/DDBJ whole genome shotgun (WGS) entry which is preliminary data.</text>
</comment>
<feature type="compositionally biased region" description="Basic and acidic residues" evidence="1">
    <location>
        <begin position="126"/>
        <end position="161"/>
    </location>
</feature>
<reference evidence="2" key="1">
    <citation type="submission" date="2021-02" db="EMBL/GenBank/DDBJ databases">
        <authorList>
            <person name="Dougan E. K."/>
            <person name="Rhodes N."/>
            <person name="Thang M."/>
            <person name="Chan C."/>
        </authorList>
    </citation>
    <scope>NUCLEOTIDE SEQUENCE</scope>
</reference>
<gene>
    <name evidence="2" type="ORF">SNAT2548_LOCUS21638</name>
</gene>
<protein>
    <submittedName>
        <fullName evidence="2">Uncharacterized protein</fullName>
    </submittedName>
</protein>
<proteinExistence type="predicted"/>
<dbReference type="AlphaFoldDB" id="A0A812QPF5"/>
<feature type="region of interest" description="Disordered" evidence="1">
    <location>
        <begin position="126"/>
        <end position="178"/>
    </location>
</feature>
<dbReference type="OrthoDB" id="441826at2759"/>